<gene>
    <name evidence="1" type="ORF">FNV43_RR19870</name>
</gene>
<keyword evidence="2" id="KW-1185">Reference proteome</keyword>
<comment type="caution">
    <text evidence="1">The sequence shown here is derived from an EMBL/GenBank/DDBJ whole genome shotgun (WGS) entry which is preliminary data.</text>
</comment>
<name>A0A8K0DTE9_9ROSA</name>
<evidence type="ECO:0000313" key="2">
    <source>
        <dbReference type="Proteomes" id="UP000796880"/>
    </source>
</evidence>
<sequence>MPIEIGLEALASVTNQQLMDVGHDYYRKASMKSEEKIHRGRLRAICLDKIVMQKVAFVKGCERANWLV</sequence>
<dbReference type="Proteomes" id="UP000796880">
    <property type="component" value="Unassembled WGS sequence"/>
</dbReference>
<accession>A0A8K0DTE9</accession>
<dbReference type="EMBL" id="VOIH02000009">
    <property type="protein sequence ID" value="KAF3437117.1"/>
    <property type="molecule type" value="Genomic_DNA"/>
</dbReference>
<reference evidence="1" key="1">
    <citation type="submission" date="2020-03" db="EMBL/GenBank/DDBJ databases">
        <title>A high-quality chromosome-level genome assembly of a woody plant with both climbing and erect habits, Rhamnella rubrinervis.</title>
        <authorList>
            <person name="Lu Z."/>
            <person name="Yang Y."/>
            <person name="Zhu X."/>
            <person name="Sun Y."/>
        </authorList>
    </citation>
    <scope>NUCLEOTIDE SEQUENCE</scope>
    <source>
        <strain evidence="1">BYM</strain>
        <tissue evidence="1">Leaf</tissue>
    </source>
</reference>
<protein>
    <submittedName>
        <fullName evidence="1">Uncharacterized protein</fullName>
    </submittedName>
</protein>
<dbReference type="AlphaFoldDB" id="A0A8K0DTE9"/>
<proteinExistence type="predicted"/>
<dbReference type="OrthoDB" id="1738429at2759"/>
<organism evidence="1 2">
    <name type="scientific">Rhamnella rubrinervis</name>
    <dbReference type="NCBI Taxonomy" id="2594499"/>
    <lineage>
        <taxon>Eukaryota</taxon>
        <taxon>Viridiplantae</taxon>
        <taxon>Streptophyta</taxon>
        <taxon>Embryophyta</taxon>
        <taxon>Tracheophyta</taxon>
        <taxon>Spermatophyta</taxon>
        <taxon>Magnoliopsida</taxon>
        <taxon>eudicotyledons</taxon>
        <taxon>Gunneridae</taxon>
        <taxon>Pentapetalae</taxon>
        <taxon>rosids</taxon>
        <taxon>fabids</taxon>
        <taxon>Rosales</taxon>
        <taxon>Rhamnaceae</taxon>
        <taxon>rhamnoid group</taxon>
        <taxon>Rhamneae</taxon>
        <taxon>Rhamnella</taxon>
    </lineage>
</organism>
<evidence type="ECO:0000313" key="1">
    <source>
        <dbReference type="EMBL" id="KAF3437117.1"/>
    </source>
</evidence>